<dbReference type="GeneID" id="112287037"/>
<dbReference type="PaxDb" id="3218-PP1S59_333V6.1"/>
<evidence type="ECO:0000313" key="4">
    <source>
        <dbReference type="EMBL" id="PNR62577.1"/>
    </source>
</evidence>
<dbReference type="Proteomes" id="UP000006727">
    <property type="component" value="Chromosome 1"/>
</dbReference>
<accession>A0A2K1L975</accession>
<feature type="domain" description="Bacterial Ig-like" evidence="3">
    <location>
        <begin position="384"/>
        <end position="476"/>
    </location>
</feature>
<dbReference type="Pfam" id="PF19078">
    <property type="entry name" value="Big_12"/>
    <property type="match status" value="1"/>
</dbReference>
<evidence type="ECO:0000256" key="2">
    <source>
        <dbReference type="SAM" id="Phobius"/>
    </source>
</evidence>
<dbReference type="OrthoDB" id="1936312at2759"/>
<dbReference type="PANTHER" id="PTHR34677:SF3">
    <property type="entry name" value="BACTERIAL IG-LIKE DOMAIN-CONTAINING PROTEIN"/>
    <property type="match status" value="1"/>
</dbReference>
<dbReference type="Gramene" id="Pp3c1_22410V3.1">
    <property type="protein sequence ID" value="Pp3c1_22410V3.1"/>
    <property type="gene ID" value="Pp3c1_22410"/>
</dbReference>
<feature type="transmembrane region" description="Helical" evidence="2">
    <location>
        <begin position="963"/>
        <end position="982"/>
    </location>
</feature>
<reference evidence="4 6" key="2">
    <citation type="journal article" date="2018" name="Plant J.">
        <title>The Physcomitrella patens chromosome-scale assembly reveals moss genome structure and evolution.</title>
        <authorList>
            <person name="Lang D."/>
            <person name="Ullrich K.K."/>
            <person name="Murat F."/>
            <person name="Fuchs J."/>
            <person name="Jenkins J."/>
            <person name="Haas F.B."/>
            <person name="Piednoel M."/>
            <person name="Gundlach H."/>
            <person name="Van Bel M."/>
            <person name="Meyberg R."/>
            <person name="Vives C."/>
            <person name="Morata J."/>
            <person name="Symeonidi A."/>
            <person name="Hiss M."/>
            <person name="Muchero W."/>
            <person name="Kamisugi Y."/>
            <person name="Saleh O."/>
            <person name="Blanc G."/>
            <person name="Decker E.L."/>
            <person name="van Gessel N."/>
            <person name="Grimwood J."/>
            <person name="Hayes R.D."/>
            <person name="Graham S.W."/>
            <person name="Gunter L.E."/>
            <person name="McDaniel S.F."/>
            <person name="Hoernstein S.N.W."/>
            <person name="Larsson A."/>
            <person name="Li F.W."/>
            <person name="Perroud P.F."/>
            <person name="Phillips J."/>
            <person name="Ranjan P."/>
            <person name="Rokshar D.S."/>
            <person name="Rothfels C.J."/>
            <person name="Schneider L."/>
            <person name="Shu S."/>
            <person name="Stevenson D.W."/>
            <person name="Thummler F."/>
            <person name="Tillich M."/>
            <person name="Villarreal Aguilar J.C."/>
            <person name="Widiez T."/>
            <person name="Wong G.K."/>
            <person name="Wymore A."/>
            <person name="Zhang Y."/>
            <person name="Zimmer A.D."/>
            <person name="Quatrano R.S."/>
            <person name="Mayer K.F.X."/>
            <person name="Goodstein D."/>
            <person name="Casacuberta J.M."/>
            <person name="Vandepoele K."/>
            <person name="Reski R."/>
            <person name="Cuming A.C."/>
            <person name="Tuskan G.A."/>
            <person name="Maumus F."/>
            <person name="Salse J."/>
            <person name="Schmutz J."/>
            <person name="Rensing S.A."/>
        </authorList>
    </citation>
    <scope>NUCLEOTIDE SEQUENCE [LARGE SCALE GENOMIC DNA]</scope>
    <source>
        <strain evidence="5 6">cv. Gransden 2004</strain>
    </source>
</reference>
<dbReference type="EnsemblPlants" id="Pp3c1_22410V3.2">
    <property type="protein sequence ID" value="Pp3c1_22410V3.2"/>
    <property type="gene ID" value="Pp3c1_22410"/>
</dbReference>
<organism evidence="4">
    <name type="scientific">Physcomitrium patens</name>
    <name type="common">Spreading-leaved earth moss</name>
    <name type="synonym">Physcomitrella patens</name>
    <dbReference type="NCBI Taxonomy" id="3218"/>
    <lineage>
        <taxon>Eukaryota</taxon>
        <taxon>Viridiplantae</taxon>
        <taxon>Streptophyta</taxon>
        <taxon>Embryophyta</taxon>
        <taxon>Bryophyta</taxon>
        <taxon>Bryophytina</taxon>
        <taxon>Bryopsida</taxon>
        <taxon>Funariidae</taxon>
        <taxon>Funariales</taxon>
        <taxon>Funariaceae</taxon>
        <taxon>Physcomitrium</taxon>
    </lineage>
</organism>
<feature type="transmembrane region" description="Helical" evidence="2">
    <location>
        <begin position="994"/>
        <end position="1016"/>
    </location>
</feature>
<reference evidence="5" key="3">
    <citation type="submission" date="2020-12" db="UniProtKB">
        <authorList>
            <consortium name="EnsemblPlants"/>
        </authorList>
    </citation>
    <scope>IDENTIFICATION</scope>
</reference>
<feature type="transmembrane region" description="Helical" evidence="2">
    <location>
        <begin position="1022"/>
        <end position="1043"/>
    </location>
</feature>
<dbReference type="FunCoup" id="A0A2K1L975">
    <property type="interactions" value="1735"/>
</dbReference>
<dbReference type="AlphaFoldDB" id="A0A2K1L975"/>
<feature type="region of interest" description="Disordered" evidence="1">
    <location>
        <begin position="1089"/>
        <end position="1151"/>
    </location>
</feature>
<dbReference type="PANTHER" id="PTHR34677">
    <property type="match status" value="1"/>
</dbReference>
<dbReference type="OMA" id="LIKFMKP"/>
<feature type="transmembrane region" description="Helical" evidence="2">
    <location>
        <begin position="794"/>
        <end position="823"/>
    </location>
</feature>
<dbReference type="KEGG" id="ppp:112287037"/>
<evidence type="ECO:0000259" key="3">
    <source>
        <dbReference type="Pfam" id="PF19078"/>
    </source>
</evidence>
<dbReference type="STRING" id="3218.A0A2K1L975"/>
<evidence type="ECO:0000313" key="6">
    <source>
        <dbReference type="Proteomes" id="UP000006727"/>
    </source>
</evidence>
<feature type="transmembrane region" description="Helical" evidence="2">
    <location>
        <begin position="770"/>
        <end position="788"/>
    </location>
</feature>
<feature type="compositionally biased region" description="Polar residues" evidence="1">
    <location>
        <begin position="1136"/>
        <end position="1150"/>
    </location>
</feature>
<sequence>MSLERGMTIANLALGGLAAKGRVNAARRLRSGTVVFHDLQKILVFWIVFTVAVAVHVEGQNIEFTVKPDAYSSNINPTFGFIVAAGTNGVNPCGTNGNQCSFQCKLDQSVFQDCSGGTYSSFNLTDGSHMFTVAANTSTGTPLPQSMYSWNIDTVPPTASVVSDALYTNAVNITVNVTFTEVCSGGRTFQCSSVDTCDLVVRGSGAVLPSTLRVVTPGLAYSLQVGLSTLVPSGRVSLTTSRQICTDGAGNPYQRSANSTIVVRFSRINPTVNLWTPLTNFQVAIGDQLRTVQSTNSTSDLPIYLDFSEPIQGSSAELQKQLTYSYGVLLPASRRSRGNRRFAFTLSFNNTRTAAVTVTLPGNTTESRYGNPVQETARVYFLLDTERPQVQLSTTARAHTHDRLVPVVIQFTNPVFTFNSSGVTIAGGILRSFREVTKTTYALVVYASEGATSKISVAENRTVDIAGNPNVASSTLQIMHYYSTPAVSIALYSFITAGLLGTAFFSGALAISSANLAAAGATFGRPVSCVGADASRNLLGMAGHVQVLALSSFLAVSLPIEYAETANGLQWIIPHVKTPWQKDDNFTAGFASNVHTNLSLTIRRSLLSVSHVPPDVGEFQLQALHSACMMMQQWPTQYGNLNCSLYSDRLATTHWSDDYLEETLPHKQEFHTSHFHDRRRLGANGTEFGPAMTAEEYNSYFLDQTSTLSSLRADLLTSEYTGWDDFLRNIFWLAVICGSLILLHILLLLFLRWRTKTPLHGALSFPRFELFLLVLALPAIAQACAFIISGGTKAGIAVGVILLIIPALILIMTTVLLIVGIFLGKKVQYKELRPHLQQDGKLPPPPTGKPLSFVTGSGYPGKWARKENTSPAFIPRFGILFEDRKGPPRLVSMIEDPNQRNETGRSGFRRSATMNSDDEHDERVVSRSYTLLGGFQTAYVLVDMLRRILLGVFFGAFRISDESWTQVSLVLAITTVQFLYLVITKPFQRRFVQFVETVSLMCEIGIFVAAMVILGLNRPYDPHYGIGIFMLVLFVLSFVVQIANEWFALIRQLLALSNSEEISPKQGLQAFAAGLMLPLLPRRLWPQVNTESAHTTPAPPKPTPAPRTLDVDSRPSSSFGQFYTSPVSSPRPDNGIVTQGSRPSVLSGVTKSAKPVMNTTDYWPGEDLQEWARQNSLERRRQETQLVANPMVQEIQQADRVFLKYSSGAATDTVVSRSRHRRSPRVHSDSLSEDLSDVDISMGSQEFAHAIEVGPAP</sequence>
<gene>
    <name evidence="5" type="primary">LOC112287037</name>
    <name evidence="4" type="ORF">PHYPA_001001</name>
</gene>
<name>A0A2K1L975_PHYPA</name>
<dbReference type="InterPro" id="IPR044048">
    <property type="entry name" value="Big_12"/>
</dbReference>
<dbReference type="EnsemblPlants" id="Pp3c1_22410V3.1">
    <property type="protein sequence ID" value="Pp3c1_22410V3.1"/>
    <property type="gene ID" value="Pp3c1_22410"/>
</dbReference>
<protein>
    <recommendedName>
        <fullName evidence="3">Bacterial Ig-like domain-containing protein</fullName>
    </recommendedName>
</protein>
<keyword evidence="6" id="KW-1185">Reference proteome</keyword>
<proteinExistence type="predicted"/>
<evidence type="ECO:0000313" key="5">
    <source>
        <dbReference type="EnsemblPlants" id="Pp3c1_22410V3.1"/>
    </source>
</evidence>
<evidence type="ECO:0000256" key="1">
    <source>
        <dbReference type="SAM" id="MobiDB-lite"/>
    </source>
</evidence>
<dbReference type="EMBL" id="ABEU02000001">
    <property type="protein sequence ID" value="PNR62577.1"/>
    <property type="molecule type" value="Genomic_DNA"/>
</dbReference>
<feature type="region of interest" description="Disordered" evidence="1">
    <location>
        <begin position="1212"/>
        <end position="1237"/>
    </location>
</feature>
<keyword evidence="2" id="KW-0812">Transmembrane</keyword>
<keyword evidence="2" id="KW-0472">Membrane</keyword>
<feature type="compositionally biased region" description="Polar residues" evidence="1">
    <location>
        <begin position="1114"/>
        <end position="1128"/>
    </location>
</feature>
<dbReference type="Gramene" id="Pp3c1_22410V3.2">
    <property type="protein sequence ID" value="Pp3c1_22410V3.2"/>
    <property type="gene ID" value="Pp3c1_22410"/>
</dbReference>
<feature type="region of interest" description="Disordered" evidence="1">
    <location>
        <begin position="891"/>
        <end position="919"/>
    </location>
</feature>
<reference evidence="4 6" key="1">
    <citation type="journal article" date="2008" name="Science">
        <title>The Physcomitrella genome reveals evolutionary insights into the conquest of land by plants.</title>
        <authorList>
            <person name="Rensing S."/>
            <person name="Lang D."/>
            <person name="Zimmer A."/>
            <person name="Terry A."/>
            <person name="Salamov A."/>
            <person name="Shapiro H."/>
            <person name="Nishiyama T."/>
            <person name="Perroud P.-F."/>
            <person name="Lindquist E."/>
            <person name="Kamisugi Y."/>
            <person name="Tanahashi T."/>
            <person name="Sakakibara K."/>
            <person name="Fujita T."/>
            <person name="Oishi K."/>
            <person name="Shin-I T."/>
            <person name="Kuroki Y."/>
            <person name="Toyoda A."/>
            <person name="Suzuki Y."/>
            <person name="Hashimoto A."/>
            <person name="Yamaguchi K."/>
            <person name="Sugano A."/>
            <person name="Kohara Y."/>
            <person name="Fujiyama A."/>
            <person name="Anterola A."/>
            <person name="Aoki S."/>
            <person name="Ashton N."/>
            <person name="Barbazuk W.B."/>
            <person name="Barker E."/>
            <person name="Bennetzen J."/>
            <person name="Bezanilla M."/>
            <person name="Blankenship R."/>
            <person name="Cho S.H."/>
            <person name="Dutcher S."/>
            <person name="Estelle M."/>
            <person name="Fawcett J.A."/>
            <person name="Gundlach H."/>
            <person name="Hanada K."/>
            <person name="Heyl A."/>
            <person name="Hicks K.A."/>
            <person name="Hugh J."/>
            <person name="Lohr M."/>
            <person name="Mayer K."/>
            <person name="Melkozernov A."/>
            <person name="Murata T."/>
            <person name="Nelson D."/>
            <person name="Pils B."/>
            <person name="Prigge M."/>
            <person name="Reiss B."/>
            <person name="Renner T."/>
            <person name="Rombauts S."/>
            <person name="Rushton P."/>
            <person name="Sanderfoot A."/>
            <person name="Schween G."/>
            <person name="Shiu S.-H."/>
            <person name="Stueber K."/>
            <person name="Theodoulou F.L."/>
            <person name="Tu H."/>
            <person name="Van de Peer Y."/>
            <person name="Verrier P.J."/>
            <person name="Waters E."/>
            <person name="Wood A."/>
            <person name="Yang L."/>
            <person name="Cove D."/>
            <person name="Cuming A."/>
            <person name="Hasebe M."/>
            <person name="Lucas S."/>
            <person name="Mishler D.B."/>
            <person name="Reski R."/>
            <person name="Grigoriev I."/>
            <person name="Quatrano R.S."/>
            <person name="Boore J.L."/>
        </authorList>
    </citation>
    <scope>NUCLEOTIDE SEQUENCE [LARGE SCALE GENOMIC DNA]</scope>
    <source>
        <strain evidence="5 6">cv. Gransden 2004</strain>
    </source>
</reference>
<keyword evidence="2" id="KW-1133">Transmembrane helix</keyword>
<dbReference type="RefSeq" id="XP_024385409.1">
    <property type="nucleotide sequence ID" value="XM_024529641.2"/>
</dbReference>
<feature type="transmembrane region" description="Helical" evidence="2">
    <location>
        <begin position="730"/>
        <end position="750"/>
    </location>
</feature>